<dbReference type="Proteomes" id="UP001061298">
    <property type="component" value="Chromosome"/>
</dbReference>
<dbReference type="RefSeq" id="WP_263230482.1">
    <property type="nucleotide sequence ID" value="NZ_CP106793.1"/>
</dbReference>
<gene>
    <name evidence="1" type="ORF">N8I84_17940</name>
</gene>
<accession>A0ABY6E155</accession>
<dbReference type="EMBL" id="CP106793">
    <property type="protein sequence ID" value="UXY20390.1"/>
    <property type="molecule type" value="Genomic_DNA"/>
</dbReference>
<evidence type="ECO:0000313" key="2">
    <source>
        <dbReference type="Proteomes" id="UP001061298"/>
    </source>
</evidence>
<sequence>MSFLRACGLVERAGGRSVHRPTAAADRVARAREESEEKGLQTLRDTWRGSWFAQGTRSRLAQGPALRIGLVSKLLTLARAGETHHRHMEVLVDLMVAVGMLIPEDDGYLSWYEHRAVPRSRTTARTAHADRSPSPDLGVHADCPDEDSALEGFLPAPRSESGHSLDQNPHRDLMGLLSPPILLADLARLSAEDVVALHRHICGLAAILAKLRRVSMP</sequence>
<protein>
    <submittedName>
        <fullName evidence="1">Uncharacterized protein</fullName>
    </submittedName>
</protein>
<proteinExistence type="predicted"/>
<organism evidence="1 2">
    <name type="scientific">Streptomyces cynarae</name>
    <dbReference type="NCBI Taxonomy" id="2981134"/>
    <lineage>
        <taxon>Bacteria</taxon>
        <taxon>Bacillati</taxon>
        <taxon>Actinomycetota</taxon>
        <taxon>Actinomycetes</taxon>
        <taxon>Kitasatosporales</taxon>
        <taxon>Streptomycetaceae</taxon>
        <taxon>Streptomyces</taxon>
    </lineage>
</organism>
<reference evidence="1" key="1">
    <citation type="submission" date="2022-10" db="EMBL/GenBank/DDBJ databases">
        <authorList>
            <person name="Mo P."/>
        </authorList>
    </citation>
    <scope>NUCLEOTIDE SEQUENCE</scope>
    <source>
        <strain evidence="1">HUAS 13-4</strain>
    </source>
</reference>
<keyword evidence="2" id="KW-1185">Reference proteome</keyword>
<name>A0ABY6E155_9ACTN</name>
<evidence type="ECO:0000313" key="1">
    <source>
        <dbReference type="EMBL" id="UXY20390.1"/>
    </source>
</evidence>